<evidence type="ECO:0000256" key="2">
    <source>
        <dbReference type="SAM" id="MobiDB-lite"/>
    </source>
</evidence>
<keyword evidence="1" id="KW-0175">Coiled coil</keyword>
<dbReference type="Proteomes" id="UP000887566">
    <property type="component" value="Unplaced"/>
</dbReference>
<name>A0A914W953_9BILA</name>
<dbReference type="WBParaSite" id="PSAMB.scaffold330size56329.g4939.t1">
    <property type="protein sequence ID" value="PSAMB.scaffold330size56329.g4939.t1"/>
    <property type="gene ID" value="PSAMB.scaffold330size56329.g4939"/>
</dbReference>
<evidence type="ECO:0000256" key="1">
    <source>
        <dbReference type="SAM" id="Coils"/>
    </source>
</evidence>
<feature type="coiled-coil region" evidence="1">
    <location>
        <begin position="149"/>
        <end position="176"/>
    </location>
</feature>
<evidence type="ECO:0000313" key="3">
    <source>
        <dbReference type="Proteomes" id="UP000887566"/>
    </source>
</evidence>
<reference evidence="4" key="1">
    <citation type="submission" date="2022-11" db="UniProtKB">
        <authorList>
            <consortium name="WormBaseParasite"/>
        </authorList>
    </citation>
    <scope>IDENTIFICATION</scope>
</reference>
<sequence length="349" mass="37622">MNASSSEDEVFVGVATSAERKVRAVRERRQTETFTPNFRQRLRNAPMPAAVVLPSQAQQLSESPAPIGRLNFDTILSSPADSPPAIRPFSAKASKTFFSAPWLSDENCVPTSSRGKSELKRCAEELARKVSIQLHKPGRALRKRANPSANTVNDTLNQARQMLQQQEDELSGDNTKESSEDVADCLELLTSVNTAENAAFSPLVPTVTPQSTPISGKVRFRSSDDAPSSRLGKRKSPRIPTNLHKSILKANHAAFVAQMNAVSRKSAENMRPISASFIDSASPPPKSQTADQTAAAAAAAHSARMNAAFCFTAVRALSTSSSDSTSSSTSLATPTRFPNLLSRIMARRN</sequence>
<dbReference type="AlphaFoldDB" id="A0A914W953"/>
<accession>A0A914W953</accession>
<feature type="region of interest" description="Disordered" evidence="2">
    <location>
        <begin position="204"/>
        <end position="240"/>
    </location>
</feature>
<evidence type="ECO:0000313" key="4">
    <source>
        <dbReference type="WBParaSite" id="PSAMB.scaffold330size56329.g4939.t1"/>
    </source>
</evidence>
<organism evidence="3 4">
    <name type="scientific">Plectus sambesii</name>
    <dbReference type="NCBI Taxonomy" id="2011161"/>
    <lineage>
        <taxon>Eukaryota</taxon>
        <taxon>Metazoa</taxon>
        <taxon>Ecdysozoa</taxon>
        <taxon>Nematoda</taxon>
        <taxon>Chromadorea</taxon>
        <taxon>Plectida</taxon>
        <taxon>Plectina</taxon>
        <taxon>Plectoidea</taxon>
        <taxon>Plectidae</taxon>
        <taxon>Plectus</taxon>
    </lineage>
</organism>
<proteinExistence type="predicted"/>
<keyword evidence="3" id="KW-1185">Reference proteome</keyword>
<protein>
    <submittedName>
        <fullName evidence="4">Uncharacterized protein</fullName>
    </submittedName>
</protein>